<dbReference type="EMBL" id="CDMY01000610">
    <property type="protein sequence ID" value="CEM26005.1"/>
    <property type="molecule type" value="Genomic_DNA"/>
</dbReference>
<dbReference type="VEuPathDB" id="CryptoDB:Vbra_22716"/>
<dbReference type="SUPFAM" id="SSF48019">
    <property type="entry name" value="post-AAA+ oligomerization domain-like"/>
    <property type="match status" value="1"/>
</dbReference>
<name>A0A0G4GAJ9_VITBC</name>
<dbReference type="GO" id="GO:0003677">
    <property type="term" value="F:DNA binding"/>
    <property type="evidence" value="ECO:0007669"/>
    <property type="project" value="InterPro"/>
</dbReference>
<evidence type="ECO:0000313" key="3">
    <source>
        <dbReference type="Proteomes" id="UP000041254"/>
    </source>
</evidence>
<dbReference type="InParanoid" id="A0A0G4GAJ9"/>
<dbReference type="Gene3D" id="1.20.272.10">
    <property type="match status" value="1"/>
</dbReference>
<dbReference type="SUPFAM" id="SSF52540">
    <property type="entry name" value="P-loop containing nucleoside triphosphate hydrolases"/>
    <property type="match status" value="1"/>
</dbReference>
<dbReference type="InterPro" id="IPR027417">
    <property type="entry name" value="P-loop_NTPase"/>
</dbReference>
<proteinExistence type="predicted"/>
<organism evidence="2 3">
    <name type="scientific">Vitrella brassicaformis (strain CCMP3155)</name>
    <dbReference type="NCBI Taxonomy" id="1169540"/>
    <lineage>
        <taxon>Eukaryota</taxon>
        <taxon>Sar</taxon>
        <taxon>Alveolata</taxon>
        <taxon>Colpodellida</taxon>
        <taxon>Vitrellaceae</taxon>
        <taxon>Vitrella</taxon>
    </lineage>
</organism>
<dbReference type="STRING" id="1169540.A0A0G4GAJ9"/>
<dbReference type="Gene3D" id="3.40.50.300">
    <property type="entry name" value="P-loop containing nucleotide triphosphate hydrolases"/>
    <property type="match status" value="1"/>
</dbReference>
<protein>
    <recommendedName>
        <fullName evidence="4">AAA+ ATPase domain-containing protein</fullName>
    </recommendedName>
</protein>
<dbReference type="Pfam" id="PF22534">
    <property type="entry name" value="RFC_C"/>
    <property type="match status" value="1"/>
</dbReference>
<evidence type="ECO:0008006" key="4">
    <source>
        <dbReference type="Google" id="ProtNLM"/>
    </source>
</evidence>
<dbReference type="InterPro" id="IPR050238">
    <property type="entry name" value="DNA_Rep/Repair_Clamp_Loader"/>
</dbReference>
<accession>A0A0G4GAJ9</accession>
<dbReference type="FunFam" id="3.40.50.300:FF:000136">
    <property type="entry name" value="Replication factor C subunit 5"/>
    <property type="match status" value="1"/>
</dbReference>
<dbReference type="GO" id="GO:0006261">
    <property type="term" value="P:DNA-templated DNA replication"/>
    <property type="evidence" value="ECO:0007669"/>
    <property type="project" value="TreeGrafter"/>
</dbReference>
<dbReference type="Gene3D" id="1.10.8.60">
    <property type="match status" value="1"/>
</dbReference>
<dbReference type="Pfam" id="PF21960">
    <property type="entry name" value="RCF1-5-like_lid"/>
    <property type="match status" value="1"/>
</dbReference>
<evidence type="ECO:0000313" key="2">
    <source>
        <dbReference type="EMBL" id="CEM26005.1"/>
    </source>
</evidence>
<keyword evidence="3" id="KW-1185">Reference proteome</keyword>
<keyword evidence="1" id="KW-0235">DNA replication</keyword>
<dbReference type="FunCoup" id="A0A0G4GAJ9">
    <property type="interactions" value="443"/>
</dbReference>
<gene>
    <name evidence="2" type="ORF">Vbra_22716</name>
</gene>
<dbReference type="Proteomes" id="UP000041254">
    <property type="component" value="Unassembled WGS sequence"/>
</dbReference>
<dbReference type="FunFam" id="1.10.8.60:FF:000030">
    <property type="entry name" value="replication factor C subunit 3"/>
    <property type="match status" value="1"/>
</dbReference>
<dbReference type="OMA" id="LKADIMH"/>
<dbReference type="GO" id="GO:0006281">
    <property type="term" value="P:DNA repair"/>
    <property type="evidence" value="ECO:0007669"/>
    <property type="project" value="TreeGrafter"/>
</dbReference>
<sequence length="369" mass="41054">MLWVDKYRPRQLDELHCHPGVTDLLRKLMDTRDFPHMMLYGPPGAGKKTRISAFLRGVYGQGAEKMKVSTRSFKIPPSNSTTVECQVLDSPYHIEVSPADVGTGSRDTAIVQILVKETASALQPAMGDKHVSFKVVVINEVDRLSHQAQAALRRTMEKYVGACRIIMTANNFAKVLPPIRSRCLCIRVPSPTNQEIREVMHQIAVNENITVPDDLVDRIIAASGRDLRRALLMLETAKIKHYPFKANQKPPLVAWEEFLEKEICDTIMKNQTPKGVIAVRSKYYDLMGCMIPADVILKTLVKMLLKKVSGDTLKSKIVTFAASFEHTMRLGAKEIFHLEAFTANVMSAIKQANTSQQQGGRAPSPSGGS</sequence>
<dbReference type="Pfam" id="PF13177">
    <property type="entry name" value="DNA_pol3_delta2"/>
    <property type="match status" value="1"/>
</dbReference>
<reference evidence="2 3" key="1">
    <citation type="submission" date="2014-11" db="EMBL/GenBank/DDBJ databases">
        <authorList>
            <person name="Zhu J."/>
            <person name="Qi W."/>
            <person name="Song R."/>
        </authorList>
    </citation>
    <scope>NUCLEOTIDE SEQUENCE [LARGE SCALE GENOMIC DNA]</scope>
</reference>
<evidence type="ECO:0000256" key="1">
    <source>
        <dbReference type="ARBA" id="ARBA00022705"/>
    </source>
</evidence>
<dbReference type="PhylomeDB" id="A0A0G4GAJ9"/>
<dbReference type="GO" id="GO:0005634">
    <property type="term" value="C:nucleus"/>
    <property type="evidence" value="ECO:0007669"/>
    <property type="project" value="TreeGrafter"/>
</dbReference>
<dbReference type="GO" id="GO:0005663">
    <property type="term" value="C:DNA replication factor C complex"/>
    <property type="evidence" value="ECO:0007669"/>
    <property type="project" value="TreeGrafter"/>
</dbReference>
<dbReference type="InterPro" id="IPR008921">
    <property type="entry name" value="DNA_pol3_clamp-load_cplx_C"/>
</dbReference>
<dbReference type="GO" id="GO:0003689">
    <property type="term" value="F:DNA clamp loader activity"/>
    <property type="evidence" value="ECO:0007669"/>
    <property type="project" value="TreeGrafter"/>
</dbReference>
<dbReference type="PANTHER" id="PTHR11669:SF1">
    <property type="entry name" value="REPLICATION FACTOR C SUBUNIT 3"/>
    <property type="match status" value="1"/>
</dbReference>
<dbReference type="OrthoDB" id="761538at2759"/>
<dbReference type="AlphaFoldDB" id="A0A0G4GAJ9"/>
<dbReference type="CDD" id="cd00009">
    <property type="entry name" value="AAA"/>
    <property type="match status" value="1"/>
</dbReference>
<dbReference type="PANTHER" id="PTHR11669">
    <property type="entry name" value="REPLICATION FACTOR C / DNA POLYMERASE III GAMMA-TAU SUBUNIT"/>
    <property type="match status" value="1"/>
</dbReference>